<evidence type="ECO:0000256" key="1">
    <source>
        <dbReference type="ARBA" id="ARBA00001933"/>
    </source>
</evidence>
<evidence type="ECO:0000256" key="8">
    <source>
        <dbReference type="ARBA" id="ARBA00023004"/>
    </source>
</evidence>
<dbReference type="Proteomes" id="UP000216361">
    <property type="component" value="Unassembled WGS sequence"/>
</dbReference>
<dbReference type="InterPro" id="IPR015424">
    <property type="entry name" value="PyrdxlP-dep_Trfase"/>
</dbReference>
<dbReference type="InterPro" id="IPR016454">
    <property type="entry name" value="Cysteine_dSase"/>
</dbReference>
<dbReference type="PANTHER" id="PTHR11601">
    <property type="entry name" value="CYSTEINE DESULFURYLASE FAMILY MEMBER"/>
    <property type="match status" value="1"/>
</dbReference>
<sequence length="375" mass="37693">MIYLDYNATAPTRPEALAAMVAAIEAGGNPSSVHSPGRAARRRVEDARRAVADLVGVDANQVIFTATGTEANNMALLGYPDHARFVSAIEHDAVKQAAPDAIVLPVLADGTLDLAALDTALATAEAPPLVSVMLANSETGILQPIAEIAARVHAKGGLVHCDAVQAAGRVPFTLDGLGADLLTLSGHKLGGVLGAAALVLGASIAGTPREPLPLLRGGGQERGRRAGTENVGAIAAFGVAARAAKAEIPAMQALAPLRDAAEADLQAAGALLPAATGAPRLPNCFSVTLPGKPAETQVIALDLAGFAVSAGSACSSGKVKRSAVLSAMGYPDAIAGSTLRVSFGPSTTAEQLTQFCAAWRRLAGTPANAHISSVA</sequence>
<dbReference type="AlphaFoldDB" id="A0A255XVC1"/>
<dbReference type="RefSeq" id="WP_094407509.1">
    <property type="nucleotide sequence ID" value="NZ_BMJZ01000007.1"/>
</dbReference>
<keyword evidence="7" id="KW-0663">Pyridoxal phosphate</keyword>
<keyword evidence="8" id="KW-0408">Iron</keyword>
<evidence type="ECO:0000313" key="12">
    <source>
        <dbReference type="EMBL" id="OYQ20926.1"/>
    </source>
</evidence>
<evidence type="ECO:0000256" key="9">
    <source>
        <dbReference type="ARBA" id="ARBA00023014"/>
    </source>
</evidence>
<evidence type="ECO:0000313" key="13">
    <source>
        <dbReference type="Proteomes" id="UP000216361"/>
    </source>
</evidence>
<dbReference type="PIRSF" id="PIRSF005572">
    <property type="entry name" value="NifS"/>
    <property type="match status" value="1"/>
</dbReference>
<dbReference type="OrthoDB" id="9808002at2"/>
<keyword evidence="5" id="KW-0808">Transferase</keyword>
<dbReference type="EMBL" id="NOXS01000025">
    <property type="protein sequence ID" value="OYQ20926.1"/>
    <property type="molecule type" value="Genomic_DNA"/>
</dbReference>
<keyword evidence="9" id="KW-0411">Iron-sulfur</keyword>
<comment type="cofactor">
    <cofactor evidence="1">
        <name>pyridoxal 5'-phosphate</name>
        <dbReference type="ChEBI" id="CHEBI:597326"/>
    </cofactor>
</comment>
<proteinExistence type="inferred from homology"/>
<dbReference type="GO" id="GO:0046872">
    <property type="term" value="F:metal ion binding"/>
    <property type="evidence" value="ECO:0007669"/>
    <property type="project" value="UniProtKB-KW"/>
</dbReference>
<comment type="function">
    <text evidence="2">Catalyzes the removal of elemental sulfur atoms from cysteine to produce alanine. Seems to participate in the biosynthesis of the nitrogenase metalloclusters by providing the inorganic sulfur required for the Fe-S core formation.</text>
</comment>
<comment type="similarity">
    <text evidence="3">Belongs to the class-V pyridoxal-phosphate-dependent aminotransferase family. NifS/IscS subfamily.</text>
</comment>
<evidence type="ECO:0000256" key="6">
    <source>
        <dbReference type="ARBA" id="ARBA00022723"/>
    </source>
</evidence>
<dbReference type="Gene3D" id="3.90.1150.10">
    <property type="entry name" value="Aspartate Aminotransferase, domain 1"/>
    <property type="match status" value="1"/>
</dbReference>
<keyword evidence="13" id="KW-1185">Reference proteome</keyword>
<evidence type="ECO:0000256" key="4">
    <source>
        <dbReference type="ARBA" id="ARBA00013558"/>
    </source>
</evidence>
<dbReference type="PANTHER" id="PTHR11601:SF34">
    <property type="entry name" value="CYSTEINE DESULFURASE"/>
    <property type="match status" value="1"/>
</dbReference>
<keyword evidence="6" id="KW-0479">Metal-binding</keyword>
<dbReference type="GO" id="GO:0031071">
    <property type="term" value="F:cysteine desulfurase activity"/>
    <property type="evidence" value="ECO:0007669"/>
    <property type="project" value="UniProtKB-EC"/>
</dbReference>
<protein>
    <recommendedName>
        <fullName evidence="4">Cysteine desulfurase</fullName>
    </recommendedName>
</protein>
<gene>
    <name evidence="12" type="ORF">CHR90_03030</name>
</gene>
<reference evidence="12 13" key="1">
    <citation type="submission" date="2017-07" db="EMBL/GenBank/DDBJ databases">
        <title>Elstera cyanobacteriorum sp. nov., a novel bacterium isolated from cyanobacterial aggregates in a eutrophic lake.</title>
        <authorList>
            <person name="Cai H."/>
        </authorList>
    </citation>
    <scope>NUCLEOTIDE SEQUENCE [LARGE SCALE GENOMIC DNA]</scope>
    <source>
        <strain evidence="12 13">TH019</strain>
    </source>
</reference>
<comment type="caution">
    <text evidence="12">The sequence shown here is derived from an EMBL/GenBank/DDBJ whole genome shotgun (WGS) entry which is preliminary data.</text>
</comment>
<dbReference type="InterPro" id="IPR015422">
    <property type="entry name" value="PyrdxlP-dep_Trfase_small"/>
</dbReference>
<evidence type="ECO:0000256" key="10">
    <source>
        <dbReference type="ARBA" id="ARBA00050776"/>
    </source>
</evidence>
<evidence type="ECO:0000259" key="11">
    <source>
        <dbReference type="Pfam" id="PF00266"/>
    </source>
</evidence>
<dbReference type="InterPro" id="IPR015421">
    <property type="entry name" value="PyrdxlP-dep_Trfase_major"/>
</dbReference>
<comment type="catalytic activity">
    <reaction evidence="10">
        <text>(sulfur carrier)-H + L-cysteine = (sulfur carrier)-SH + L-alanine</text>
        <dbReference type="Rhea" id="RHEA:43892"/>
        <dbReference type="Rhea" id="RHEA-COMP:14737"/>
        <dbReference type="Rhea" id="RHEA-COMP:14739"/>
        <dbReference type="ChEBI" id="CHEBI:29917"/>
        <dbReference type="ChEBI" id="CHEBI:35235"/>
        <dbReference type="ChEBI" id="CHEBI:57972"/>
        <dbReference type="ChEBI" id="CHEBI:64428"/>
        <dbReference type="EC" id="2.8.1.7"/>
    </reaction>
</comment>
<dbReference type="Pfam" id="PF00266">
    <property type="entry name" value="Aminotran_5"/>
    <property type="match status" value="1"/>
</dbReference>
<feature type="domain" description="Aminotransferase class V" evidence="11">
    <location>
        <begin position="2"/>
        <end position="355"/>
    </location>
</feature>
<organism evidence="12 13">
    <name type="scientific">Elstera cyanobacteriorum</name>
    <dbReference type="NCBI Taxonomy" id="2022747"/>
    <lineage>
        <taxon>Bacteria</taxon>
        <taxon>Pseudomonadati</taxon>
        <taxon>Pseudomonadota</taxon>
        <taxon>Alphaproteobacteria</taxon>
        <taxon>Rhodospirillales</taxon>
        <taxon>Rhodospirillaceae</taxon>
        <taxon>Elstera</taxon>
    </lineage>
</organism>
<name>A0A255XVC1_9PROT</name>
<evidence type="ECO:0000256" key="2">
    <source>
        <dbReference type="ARBA" id="ARBA00003120"/>
    </source>
</evidence>
<dbReference type="InterPro" id="IPR000192">
    <property type="entry name" value="Aminotrans_V_dom"/>
</dbReference>
<accession>A0A255XVC1</accession>
<dbReference type="Gene3D" id="1.10.260.50">
    <property type="match status" value="1"/>
</dbReference>
<dbReference type="GO" id="GO:0051536">
    <property type="term" value="F:iron-sulfur cluster binding"/>
    <property type="evidence" value="ECO:0007669"/>
    <property type="project" value="UniProtKB-KW"/>
</dbReference>
<evidence type="ECO:0000256" key="3">
    <source>
        <dbReference type="ARBA" id="ARBA00006490"/>
    </source>
</evidence>
<dbReference type="SUPFAM" id="SSF53383">
    <property type="entry name" value="PLP-dependent transferases"/>
    <property type="match status" value="1"/>
</dbReference>
<dbReference type="Gene3D" id="3.40.640.10">
    <property type="entry name" value="Type I PLP-dependent aspartate aminotransferase-like (Major domain)"/>
    <property type="match status" value="1"/>
</dbReference>
<evidence type="ECO:0000256" key="5">
    <source>
        <dbReference type="ARBA" id="ARBA00022679"/>
    </source>
</evidence>
<evidence type="ECO:0000256" key="7">
    <source>
        <dbReference type="ARBA" id="ARBA00022898"/>
    </source>
</evidence>